<proteinExistence type="predicted"/>
<accession>A0A4Y7X9X3</accession>
<feature type="signal peptide" evidence="1">
    <location>
        <begin position="1"/>
        <end position="35"/>
    </location>
</feature>
<dbReference type="EMBL" id="SNTY01000067">
    <property type="protein sequence ID" value="TEU24234.1"/>
    <property type="molecule type" value="Genomic_DNA"/>
</dbReference>
<evidence type="ECO:0000313" key="3">
    <source>
        <dbReference type="Proteomes" id="UP000297834"/>
    </source>
</evidence>
<protein>
    <recommendedName>
        <fullName evidence="4">RND transporter</fullName>
    </recommendedName>
</protein>
<dbReference type="STRING" id="1120977.GCA_000619845_02314"/>
<dbReference type="Proteomes" id="UP000297834">
    <property type="component" value="Unassembled WGS sequence"/>
</dbReference>
<dbReference type="AlphaFoldDB" id="A0A4Y7X9X3"/>
<comment type="caution">
    <text evidence="2">The sequence shown here is derived from an EMBL/GenBank/DDBJ whole genome shotgun (WGS) entry which is preliminary data.</text>
</comment>
<organism evidence="2 3">
    <name type="scientific">Alkanindiges illinoisensis</name>
    <dbReference type="NCBI Taxonomy" id="197183"/>
    <lineage>
        <taxon>Bacteria</taxon>
        <taxon>Pseudomonadati</taxon>
        <taxon>Pseudomonadota</taxon>
        <taxon>Gammaproteobacteria</taxon>
        <taxon>Moraxellales</taxon>
        <taxon>Moraxellaceae</taxon>
        <taxon>Alkanindiges</taxon>
    </lineage>
</organism>
<reference evidence="2 3" key="1">
    <citation type="submission" date="2019-03" db="EMBL/GenBank/DDBJ databases">
        <title>Alkanindiges illinoisensis: a potential pathogenic isolated from ascites of a gastric cancer patient with abdominal metastasis.</title>
        <authorList>
            <person name="Hu X."/>
            <person name="Yang B."/>
            <person name="Yan X."/>
            <person name="Lin L."/>
            <person name="Zhao H."/>
            <person name="Zhou F."/>
            <person name="Su B."/>
            <person name="Chen J."/>
            <person name="Rui Y."/>
            <person name="Wang Q."/>
            <person name="Zheng L."/>
        </authorList>
    </citation>
    <scope>NUCLEOTIDE SEQUENCE [LARGE SCALE GENOMIC DNA]</scope>
    <source>
        <strain evidence="2 3">NFYY 23406</strain>
    </source>
</reference>
<name>A0A4Y7X9X3_9GAMM</name>
<evidence type="ECO:0000256" key="1">
    <source>
        <dbReference type="SAM" id="SignalP"/>
    </source>
</evidence>
<keyword evidence="3" id="KW-1185">Reference proteome</keyword>
<gene>
    <name evidence="2" type="ORF">E2B99_12545</name>
</gene>
<evidence type="ECO:0008006" key="4">
    <source>
        <dbReference type="Google" id="ProtNLM"/>
    </source>
</evidence>
<sequence length="87" mass="9580">MNFFQRKEQQIQALTGKGFVRLALSSLLLSGSAMATSAQAQTLCVFDLSGASGDYFAFMKDYALAAQKWSVMIDLKAYNKEEKAISK</sequence>
<keyword evidence="1" id="KW-0732">Signal</keyword>
<feature type="chain" id="PRO_5021349665" description="RND transporter" evidence="1">
    <location>
        <begin position="36"/>
        <end position="87"/>
    </location>
</feature>
<evidence type="ECO:0000313" key="2">
    <source>
        <dbReference type="EMBL" id="TEU24234.1"/>
    </source>
</evidence>